<evidence type="ECO:0000256" key="1">
    <source>
        <dbReference type="SAM" id="Coils"/>
    </source>
</evidence>
<dbReference type="OrthoDB" id="252064at2759"/>
<comment type="caution">
    <text evidence="2">The sequence shown here is derived from an EMBL/GenBank/DDBJ whole genome shotgun (WGS) entry which is preliminary data.</text>
</comment>
<dbReference type="AlphaFoldDB" id="A0A1X0NWI8"/>
<feature type="coiled-coil region" evidence="1">
    <location>
        <begin position="19"/>
        <end position="53"/>
    </location>
</feature>
<dbReference type="VEuPathDB" id="TriTrypDB:TM35_000142780"/>
<dbReference type="EMBL" id="NBCO01000014">
    <property type="protein sequence ID" value="ORC89067.1"/>
    <property type="molecule type" value="Genomic_DNA"/>
</dbReference>
<accession>A0A1X0NWI8</accession>
<gene>
    <name evidence="2" type="ORF">TM35_000142780</name>
</gene>
<keyword evidence="1" id="KW-0175">Coiled coil</keyword>
<evidence type="ECO:0000313" key="2">
    <source>
        <dbReference type="EMBL" id="ORC89067.1"/>
    </source>
</evidence>
<keyword evidence="3" id="KW-1185">Reference proteome</keyword>
<sequence>MLNGETPREPFHSALIDHMRDANVVIQEQEAYLSNLRQQYACIQQELKELTEELLQKGLQPNLALLREKSQQLSTVFNAVDQLEKSMDNIHESILTLFATVNAIDSAPDVAGKASSFFASIGISLKSERANAGLWSRVPSYPMLKGRTPREFLEKTHNVFAPLYAIENS</sequence>
<dbReference type="GeneID" id="39985503"/>
<name>A0A1X0NWI8_9TRYP</name>
<reference evidence="2 3" key="1">
    <citation type="submission" date="2017-03" db="EMBL/GenBank/DDBJ databases">
        <title>An alternative strategy for trypanosome survival in the mammalian bloodstream revealed through genome and transcriptome analysis of the ubiquitous bovine parasite Trypanosoma (Megatrypanum) theileri.</title>
        <authorList>
            <person name="Kelly S."/>
            <person name="Ivens A."/>
            <person name="Mott A."/>
            <person name="O'Neill E."/>
            <person name="Emms D."/>
            <person name="Macleod O."/>
            <person name="Voorheis P."/>
            <person name="Matthews J."/>
            <person name="Matthews K."/>
            <person name="Carrington M."/>
        </authorList>
    </citation>
    <scope>NUCLEOTIDE SEQUENCE [LARGE SCALE GENOMIC DNA]</scope>
    <source>
        <strain evidence="2">Edinburgh</strain>
    </source>
</reference>
<protein>
    <submittedName>
        <fullName evidence="2">Uncharacterized protein</fullName>
    </submittedName>
</protein>
<evidence type="ECO:0000313" key="3">
    <source>
        <dbReference type="Proteomes" id="UP000192257"/>
    </source>
</evidence>
<dbReference type="RefSeq" id="XP_028883133.1">
    <property type="nucleotide sequence ID" value="XM_029025723.1"/>
</dbReference>
<proteinExistence type="predicted"/>
<dbReference type="Proteomes" id="UP000192257">
    <property type="component" value="Unassembled WGS sequence"/>
</dbReference>
<organism evidence="2 3">
    <name type="scientific">Trypanosoma theileri</name>
    <dbReference type="NCBI Taxonomy" id="67003"/>
    <lineage>
        <taxon>Eukaryota</taxon>
        <taxon>Discoba</taxon>
        <taxon>Euglenozoa</taxon>
        <taxon>Kinetoplastea</taxon>
        <taxon>Metakinetoplastina</taxon>
        <taxon>Trypanosomatida</taxon>
        <taxon>Trypanosomatidae</taxon>
        <taxon>Trypanosoma</taxon>
    </lineage>
</organism>